<feature type="region of interest" description="Disordered" evidence="1">
    <location>
        <begin position="1"/>
        <end position="23"/>
    </location>
</feature>
<comment type="caution">
    <text evidence="2">The sequence shown here is derived from an EMBL/GenBank/DDBJ whole genome shotgun (WGS) entry which is preliminary data.</text>
</comment>
<keyword evidence="3" id="KW-1185">Reference proteome</keyword>
<accession>X6NBQ2</accession>
<protein>
    <submittedName>
        <fullName evidence="2">Uncharacterized protein</fullName>
    </submittedName>
</protein>
<organism evidence="2 3">
    <name type="scientific">Reticulomyxa filosa</name>
    <dbReference type="NCBI Taxonomy" id="46433"/>
    <lineage>
        <taxon>Eukaryota</taxon>
        <taxon>Sar</taxon>
        <taxon>Rhizaria</taxon>
        <taxon>Retaria</taxon>
        <taxon>Foraminifera</taxon>
        <taxon>Monothalamids</taxon>
        <taxon>Reticulomyxidae</taxon>
        <taxon>Reticulomyxa</taxon>
    </lineage>
</organism>
<feature type="compositionally biased region" description="Basic and acidic residues" evidence="1">
    <location>
        <begin position="63"/>
        <end position="72"/>
    </location>
</feature>
<dbReference type="EMBL" id="ASPP01010045">
    <property type="protein sequence ID" value="ETO23323.1"/>
    <property type="molecule type" value="Genomic_DNA"/>
</dbReference>
<sequence length="184" mass="21521">LNEGQRLNPCDEQMESDSNEMMGKRDVDAITQHLESVLTIDPQLETQLQAMKDGTWNEEECEHDLIDMKEYDGLEQNYEDDYDEDYEKEENDNDNDNDEEARDHDYNDNDDHSDHDDDDDDDACFDNDNGDENVGNNQSKDDQWQEHFEKHYRQHPDKETANQNVNGQFSDGDSNDASETENID</sequence>
<feature type="compositionally biased region" description="Acidic residues" evidence="1">
    <location>
        <begin position="173"/>
        <end position="184"/>
    </location>
</feature>
<reference evidence="2 3" key="1">
    <citation type="journal article" date="2013" name="Curr. Biol.">
        <title>The Genome of the Foraminiferan Reticulomyxa filosa.</title>
        <authorList>
            <person name="Glockner G."/>
            <person name="Hulsmann N."/>
            <person name="Schleicher M."/>
            <person name="Noegel A.A."/>
            <person name="Eichinger L."/>
            <person name="Gallinger C."/>
            <person name="Pawlowski J."/>
            <person name="Sierra R."/>
            <person name="Euteneuer U."/>
            <person name="Pillet L."/>
            <person name="Moustafa A."/>
            <person name="Platzer M."/>
            <person name="Groth M."/>
            <person name="Szafranski K."/>
            <person name="Schliwa M."/>
        </authorList>
    </citation>
    <scope>NUCLEOTIDE SEQUENCE [LARGE SCALE GENOMIC DNA]</scope>
</reference>
<feature type="compositionally biased region" description="Acidic residues" evidence="1">
    <location>
        <begin position="116"/>
        <end position="131"/>
    </location>
</feature>
<feature type="compositionally biased region" description="Polar residues" evidence="1">
    <location>
        <begin position="161"/>
        <end position="172"/>
    </location>
</feature>
<evidence type="ECO:0000313" key="2">
    <source>
        <dbReference type="EMBL" id="ETO23323.1"/>
    </source>
</evidence>
<feature type="region of interest" description="Disordered" evidence="1">
    <location>
        <begin position="51"/>
        <end position="184"/>
    </location>
</feature>
<feature type="compositionally biased region" description="Basic and acidic residues" evidence="1">
    <location>
        <begin position="101"/>
        <end position="115"/>
    </location>
</feature>
<name>X6NBQ2_RETFI</name>
<proteinExistence type="predicted"/>
<dbReference type="AlphaFoldDB" id="X6NBQ2"/>
<feature type="compositionally biased region" description="Acidic residues" evidence="1">
    <location>
        <begin position="77"/>
        <end position="100"/>
    </location>
</feature>
<feature type="non-terminal residue" evidence="2">
    <location>
        <position position="1"/>
    </location>
</feature>
<dbReference type="Proteomes" id="UP000023152">
    <property type="component" value="Unassembled WGS sequence"/>
</dbReference>
<feature type="compositionally biased region" description="Basic and acidic residues" evidence="1">
    <location>
        <begin position="139"/>
        <end position="160"/>
    </location>
</feature>
<gene>
    <name evidence="2" type="ORF">RFI_13858</name>
</gene>
<evidence type="ECO:0000313" key="3">
    <source>
        <dbReference type="Proteomes" id="UP000023152"/>
    </source>
</evidence>
<evidence type="ECO:0000256" key="1">
    <source>
        <dbReference type="SAM" id="MobiDB-lite"/>
    </source>
</evidence>